<dbReference type="GO" id="GO:0004222">
    <property type="term" value="F:metalloendopeptidase activity"/>
    <property type="evidence" value="ECO:0007669"/>
    <property type="project" value="InterPro"/>
</dbReference>
<evidence type="ECO:0000259" key="10">
    <source>
        <dbReference type="PROSITE" id="PS50214"/>
    </source>
</evidence>
<dbReference type="CDD" id="cd04269">
    <property type="entry name" value="ZnMc_adamalysin_II_like"/>
    <property type="match status" value="1"/>
</dbReference>
<evidence type="ECO:0000256" key="3">
    <source>
        <dbReference type="ARBA" id="ARBA00022989"/>
    </source>
</evidence>
<keyword evidence="4" id="KW-0472">Membrane</keyword>
<evidence type="ECO:0000256" key="1">
    <source>
        <dbReference type="ARBA" id="ARBA00004167"/>
    </source>
</evidence>
<dbReference type="SMART" id="SM00050">
    <property type="entry name" value="DISIN"/>
    <property type="match status" value="1"/>
</dbReference>
<keyword evidence="8" id="KW-0479">Metal-binding</keyword>
<evidence type="ECO:0000313" key="12">
    <source>
        <dbReference type="Ensembl" id="ENSSFAP00005028243.1"/>
    </source>
</evidence>
<dbReference type="InterPro" id="IPR001762">
    <property type="entry name" value="Disintegrin_dom"/>
</dbReference>
<dbReference type="PROSITE" id="PS00427">
    <property type="entry name" value="DISINTEGRIN_1"/>
    <property type="match status" value="1"/>
</dbReference>
<dbReference type="PROSITE" id="PS50214">
    <property type="entry name" value="DISINTEGRIN_2"/>
    <property type="match status" value="1"/>
</dbReference>
<dbReference type="InterPro" id="IPR034027">
    <property type="entry name" value="Reprolysin_adamalysin"/>
</dbReference>
<dbReference type="Gene3D" id="3.40.390.10">
    <property type="entry name" value="Collagenase (Catalytic Domain)"/>
    <property type="match status" value="1"/>
</dbReference>
<feature type="domain" description="Peptidase M12B" evidence="11">
    <location>
        <begin position="198"/>
        <end position="379"/>
    </location>
</feature>
<dbReference type="InterPro" id="IPR018358">
    <property type="entry name" value="Disintegrin_CS"/>
</dbReference>
<reference evidence="12" key="3">
    <citation type="submission" date="2025-09" db="UniProtKB">
        <authorList>
            <consortium name="Ensembl"/>
        </authorList>
    </citation>
    <scope>IDENTIFICATION</scope>
</reference>
<dbReference type="GO" id="GO:0046872">
    <property type="term" value="F:metal ion binding"/>
    <property type="evidence" value="ECO:0007669"/>
    <property type="project" value="UniProtKB-KW"/>
</dbReference>
<dbReference type="SUPFAM" id="SSF55486">
    <property type="entry name" value="Metalloproteases ('zincins'), catalytic domain"/>
    <property type="match status" value="1"/>
</dbReference>
<evidence type="ECO:0000259" key="11">
    <source>
        <dbReference type="PROSITE" id="PS50215"/>
    </source>
</evidence>
<dbReference type="InterPro" id="IPR000742">
    <property type="entry name" value="EGF"/>
</dbReference>
<dbReference type="InterPro" id="IPR006586">
    <property type="entry name" value="ADAM_Cys-rich"/>
</dbReference>
<feature type="disulfide bond" evidence="7">
    <location>
        <begin position="636"/>
        <end position="645"/>
    </location>
</feature>
<dbReference type="SUPFAM" id="SSF57552">
    <property type="entry name" value="Blood coagulation inhibitor (disintegrin)"/>
    <property type="match status" value="1"/>
</dbReference>
<dbReference type="OMA" id="DFTVFTY"/>
<dbReference type="Ensembl" id="ENSSFAT00005029304.1">
    <property type="protein sequence ID" value="ENSSFAP00005028243.1"/>
    <property type="gene ID" value="ENSSFAG00005013463.1"/>
</dbReference>
<keyword evidence="5 7" id="KW-1015">Disulfide bond</keyword>
<dbReference type="FunFam" id="3.40.390.10:FF:000002">
    <property type="entry name" value="Disintegrin and metalloproteinase domain-containing protein 22"/>
    <property type="match status" value="1"/>
</dbReference>
<reference evidence="12" key="2">
    <citation type="submission" date="2025-08" db="UniProtKB">
        <authorList>
            <consortium name="Ensembl"/>
        </authorList>
    </citation>
    <scope>IDENTIFICATION</scope>
</reference>
<evidence type="ECO:0000313" key="13">
    <source>
        <dbReference type="Proteomes" id="UP000472267"/>
    </source>
</evidence>
<dbReference type="Pfam" id="PF08516">
    <property type="entry name" value="ADAM_CR"/>
    <property type="match status" value="1"/>
</dbReference>
<keyword evidence="8" id="KW-0862">Zinc</keyword>
<reference evidence="12" key="1">
    <citation type="submission" date="2019-06" db="EMBL/GenBank/DDBJ databases">
        <authorList>
            <consortium name="Wellcome Sanger Institute Data Sharing"/>
        </authorList>
    </citation>
    <scope>NUCLEOTIDE SEQUENCE [LARGE SCALE GENOMIC DNA]</scope>
</reference>
<evidence type="ECO:0000256" key="8">
    <source>
        <dbReference type="PROSITE-ProRule" id="PRU00276"/>
    </source>
</evidence>
<feature type="binding site" evidence="8">
    <location>
        <position position="330"/>
    </location>
    <ligand>
        <name>Zn(2+)</name>
        <dbReference type="ChEBI" id="CHEBI:29105"/>
        <note>catalytic</note>
    </ligand>
</feature>
<evidence type="ECO:0000256" key="5">
    <source>
        <dbReference type="ARBA" id="ARBA00023157"/>
    </source>
</evidence>
<accession>A0A672HG97</accession>
<dbReference type="AlphaFoldDB" id="A0A672HG97"/>
<keyword evidence="7" id="KW-0245">EGF-like domain</keyword>
<dbReference type="InterPro" id="IPR036436">
    <property type="entry name" value="Disintegrin_dom_sf"/>
</dbReference>
<dbReference type="InterPro" id="IPR024079">
    <property type="entry name" value="MetalloPept_cat_dom_sf"/>
</dbReference>
<dbReference type="PANTHER" id="PTHR11905:SF136">
    <property type="entry name" value="DISINTEGRIN AND METALLOPROTEINASE DOMAIN-CONTAINING PROTEIN 9"/>
    <property type="match status" value="1"/>
</dbReference>
<evidence type="ECO:0000256" key="4">
    <source>
        <dbReference type="ARBA" id="ARBA00023136"/>
    </source>
</evidence>
<dbReference type="Pfam" id="PF01421">
    <property type="entry name" value="Reprolysin"/>
    <property type="match status" value="1"/>
</dbReference>
<keyword evidence="13" id="KW-1185">Reference proteome</keyword>
<protein>
    <submittedName>
        <fullName evidence="12">ADAM metallopeptidase domain 9</fullName>
    </submittedName>
</protein>
<evidence type="ECO:0000256" key="7">
    <source>
        <dbReference type="PROSITE-ProRule" id="PRU00076"/>
    </source>
</evidence>
<organism evidence="12 13">
    <name type="scientific">Salarias fasciatus</name>
    <name type="common">Jewelled blenny</name>
    <name type="synonym">Blennius fasciatus</name>
    <dbReference type="NCBI Taxonomy" id="181472"/>
    <lineage>
        <taxon>Eukaryota</taxon>
        <taxon>Metazoa</taxon>
        <taxon>Chordata</taxon>
        <taxon>Craniata</taxon>
        <taxon>Vertebrata</taxon>
        <taxon>Euteleostomi</taxon>
        <taxon>Actinopterygii</taxon>
        <taxon>Neopterygii</taxon>
        <taxon>Teleostei</taxon>
        <taxon>Neoteleostei</taxon>
        <taxon>Acanthomorphata</taxon>
        <taxon>Ovalentaria</taxon>
        <taxon>Blenniimorphae</taxon>
        <taxon>Blenniiformes</taxon>
        <taxon>Blennioidei</taxon>
        <taxon>Blenniidae</taxon>
        <taxon>Salariinae</taxon>
        <taxon>Salarias</taxon>
    </lineage>
</organism>
<comment type="subcellular location">
    <subcellularLocation>
        <location evidence="1">Membrane</location>
        <topology evidence="1">Single-pass membrane protein</topology>
    </subcellularLocation>
</comment>
<keyword evidence="3" id="KW-1133">Transmembrane helix</keyword>
<evidence type="ECO:0000259" key="9">
    <source>
        <dbReference type="PROSITE" id="PS50026"/>
    </source>
</evidence>
<dbReference type="GO" id="GO:0005886">
    <property type="term" value="C:plasma membrane"/>
    <property type="evidence" value="ECO:0007669"/>
    <property type="project" value="TreeGrafter"/>
</dbReference>
<dbReference type="Gene3D" id="4.10.70.10">
    <property type="entry name" value="Disintegrin domain"/>
    <property type="match status" value="1"/>
</dbReference>
<evidence type="ECO:0000256" key="2">
    <source>
        <dbReference type="ARBA" id="ARBA00022692"/>
    </source>
</evidence>
<feature type="disulfide bond" evidence="6">
    <location>
        <begin position="446"/>
        <end position="466"/>
    </location>
</feature>
<dbReference type="Pfam" id="PF00200">
    <property type="entry name" value="Disintegrin"/>
    <property type="match status" value="1"/>
</dbReference>
<feature type="binding site" evidence="8">
    <location>
        <position position="324"/>
    </location>
    <ligand>
        <name>Zn(2+)</name>
        <dbReference type="ChEBI" id="CHEBI:29105"/>
        <note>catalytic</note>
    </ligand>
</feature>
<feature type="binding site" evidence="8">
    <location>
        <position position="320"/>
    </location>
    <ligand>
        <name>Zn(2+)</name>
        <dbReference type="ChEBI" id="CHEBI:29105"/>
        <note>catalytic</note>
    </ligand>
</feature>
<dbReference type="FunFam" id="4.10.70.10:FF:000001">
    <property type="entry name" value="Disintegrin and metalloproteinase domain-containing protein 22"/>
    <property type="match status" value="1"/>
</dbReference>
<dbReference type="PROSITE" id="PS50215">
    <property type="entry name" value="ADAM_MEPRO"/>
    <property type="match status" value="1"/>
</dbReference>
<dbReference type="SMART" id="SM00608">
    <property type="entry name" value="ACR"/>
    <property type="match status" value="1"/>
</dbReference>
<name>A0A672HG97_SALFA</name>
<keyword evidence="2" id="KW-0812">Transmembrane</keyword>
<feature type="domain" description="EGF-like" evidence="9">
    <location>
        <begin position="613"/>
        <end position="646"/>
    </location>
</feature>
<dbReference type="PANTHER" id="PTHR11905">
    <property type="entry name" value="ADAM A DISINTEGRIN AND METALLOPROTEASE DOMAIN"/>
    <property type="match status" value="1"/>
</dbReference>
<evidence type="ECO:0000256" key="6">
    <source>
        <dbReference type="PROSITE-ProRule" id="PRU00068"/>
    </source>
</evidence>
<feature type="active site" evidence="8">
    <location>
        <position position="321"/>
    </location>
</feature>
<proteinExistence type="predicted"/>
<dbReference type="GO" id="GO:0006508">
    <property type="term" value="P:proteolysis"/>
    <property type="evidence" value="ECO:0007669"/>
    <property type="project" value="InterPro"/>
</dbReference>
<comment type="caution">
    <text evidence="7">Lacks conserved residue(s) required for the propagation of feature annotation.</text>
</comment>
<dbReference type="PROSITE" id="PS50026">
    <property type="entry name" value="EGF_3"/>
    <property type="match status" value="1"/>
</dbReference>
<feature type="disulfide bond" evidence="8">
    <location>
        <begin position="338"/>
        <end position="343"/>
    </location>
</feature>
<sequence>VPDGSRQPAGTTWTDCPVALQAPSRPPLSSSVSQFRLFPRVSRCAVVRFYRSKSGIDRITETQLWTLLSRLDSTVCTVCTVSTGLDSVPSGTQRGFSYLFTHTRHATWLKCVCVCVCRGVLHLPDHSYGIEPLDSAPGQHLLYRLQDVTSQPRGCGTLHHRAAQHTAEGAQGIEHRAHSRVRPHTLQLDVFLCFSAQFNYMRRNETAVTEDMIHLASYIDSIYVHMNVRVVLVGLEIWTQQNRISTDGAVGEVLSRFTQWRERELLQRRRHDSAQLILKKSFGGTAGMAFVSTVCSRSHGGGINTFVNNNVQALASVVAHELGHNLGMNHDDGRDCSCPERACIMNATATGSRSFSSCSADDFEKMLLLTGGSCLLNVPRPDEAFSAPACGNRLVDAGEDCDCGTQKECEDDPCCEFQTCRLKPGARCAFGECCYKCQFLPGGSVCRSSTDECDLPEFCNGSSPFCQSDVFVQDGQPCRNRQAFCYGGRCQHHDGQCQAIFGARSKAAPEICFKDINRMGDRFGNCGNQNYGYKKCESRNALCGKLQCSNIQKVTVFSIQPSIISTSIGDVQCYGVDFMLGSDVPDPGMVRDGTKCGDHKVCMNFECRSADVLNYDCDVNKCHGHGVCNSNRNCHCEDGWAPPFCDLRGYGGSVDSGPTWNGTSPQGPNPKEMFLTFYFFQ</sequence>
<feature type="domain" description="Disintegrin" evidence="10">
    <location>
        <begin position="387"/>
        <end position="474"/>
    </location>
</feature>
<dbReference type="Proteomes" id="UP000472267">
    <property type="component" value="Chromosome 12"/>
</dbReference>
<dbReference type="PROSITE" id="PS01186">
    <property type="entry name" value="EGF_2"/>
    <property type="match status" value="1"/>
</dbReference>
<dbReference type="InterPro" id="IPR001590">
    <property type="entry name" value="Peptidase_M12B"/>
</dbReference>